<comment type="caution">
    <text evidence="15">The sequence shown here is derived from an EMBL/GenBank/DDBJ whole genome shotgun (WGS) entry which is preliminary data.</text>
</comment>
<keyword evidence="5 11" id="KW-0067">ATP-binding</keyword>
<feature type="compositionally biased region" description="Low complexity" evidence="13">
    <location>
        <begin position="653"/>
        <end position="663"/>
    </location>
</feature>
<keyword evidence="8" id="KW-0206">Cytoskeleton</keyword>
<dbReference type="InterPro" id="IPR036961">
    <property type="entry name" value="Kinesin_motor_dom_sf"/>
</dbReference>
<dbReference type="Proteomes" id="UP000054937">
    <property type="component" value="Unassembled WGS sequence"/>
</dbReference>
<comment type="similarity">
    <text evidence="9">Belongs to the TRAFAC class myosin-kinesin ATPase superfamily. Kinesin family. KIN-12 subfamily.</text>
</comment>
<dbReference type="PROSITE" id="PS00411">
    <property type="entry name" value="KINESIN_MOTOR_1"/>
    <property type="match status" value="1"/>
</dbReference>
<dbReference type="PANTHER" id="PTHR37739">
    <property type="entry name" value="KINESIN-LIKE PROTEIN KIN-12D"/>
    <property type="match status" value="1"/>
</dbReference>
<dbReference type="GO" id="GO:0016787">
    <property type="term" value="F:hydrolase activity"/>
    <property type="evidence" value="ECO:0007669"/>
    <property type="project" value="UniProtKB-KW"/>
</dbReference>
<dbReference type="SUPFAM" id="SSF52540">
    <property type="entry name" value="P-loop containing nucleoside triphosphate hydrolases"/>
    <property type="match status" value="1"/>
</dbReference>
<keyword evidence="15" id="KW-0378">Hydrolase</keyword>
<evidence type="ECO:0000256" key="4">
    <source>
        <dbReference type="ARBA" id="ARBA00022741"/>
    </source>
</evidence>
<evidence type="ECO:0000256" key="3">
    <source>
        <dbReference type="ARBA" id="ARBA00022701"/>
    </source>
</evidence>
<feature type="coiled-coil region" evidence="12">
    <location>
        <begin position="1429"/>
        <end position="1641"/>
    </location>
</feature>
<name>A0A0V0QUG9_PSEPJ</name>
<proteinExistence type="inferred from homology"/>
<dbReference type="GO" id="GO:0008017">
    <property type="term" value="F:microtubule binding"/>
    <property type="evidence" value="ECO:0007669"/>
    <property type="project" value="InterPro"/>
</dbReference>
<evidence type="ECO:0000313" key="16">
    <source>
        <dbReference type="Proteomes" id="UP000054937"/>
    </source>
</evidence>
<evidence type="ECO:0000256" key="5">
    <source>
        <dbReference type="ARBA" id="ARBA00022840"/>
    </source>
</evidence>
<keyword evidence="7 11" id="KW-0505">Motor protein</keyword>
<keyword evidence="4 11" id="KW-0547">Nucleotide-binding</keyword>
<dbReference type="InterPro" id="IPR044986">
    <property type="entry name" value="KIF15/KIN-12"/>
</dbReference>
<dbReference type="PROSITE" id="PS50067">
    <property type="entry name" value="KINESIN_MOTOR_2"/>
    <property type="match status" value="1"/>
</dbReference>
<gene>
    <name evidence="15" type="ORF">PPERSA_03820</name>
</gene>
<dbReference type="EMBL" id="LDAU01000103">
    <property type="protein sequence ID" value="KRX05883.1"/>
    <property type="molecule type" value="Genomic_DNA"/>
</dbReference>
<evidence type="ECO:0000256" key="12">
    <source>
        <dbReference type="SAM" id="Coils"/>
    </source>
</evidence>
<feature type="coiled-coil region" evidence="12">
    <location>
        <begin position="926"/>
        <end position="1023"/>
    </location>
</feature>
<dbReference type="Gene3D" id="3.40.850.10">
    <property type="entry name" value="Kinesin motor domain"/>
    <property type="match status" value="1"/>
</dbReference>
<protein>
    <submittedName>
        <fullName evidence="15">p-loop containing nucleoside triphosphate hydrolase</fullName>
    </submittedName>
</protein>
<organism evidence="15 16">
    <name type="scientific">Pseudocohnilembus persalinus</name>
    <name type="common">Ciliate</name>
    <dbReference type="NCBI Taxonomy" id="266149"/>
    <lineage>
        <taxon>Eukaryota</taxon>
        <taxon>Sar</taxon>
        <taxon>Alveolata</taxon>
        <taxon>Ciliophora</taxon>
        <taxon>Intramacronucleata</taxon>
        <taxon>Oligohymenophorea</taxon>
        <taxon>Scuticociliatia</taxon>
        <taxon>Philasterida</taxon>
        <taxon>Pseudocohnilembidae</taxon>
        <taxon>Pseudocohnilembus</taxon>
    </lineage>
</organism>
<evidence type="ECO:0000256" key="8">
    <source>
        <dbReference type="ARBA" id="ARBA00023212"/>
    </source>
</evidence>
<keyword evidence="2" id="KW-0963">Cytoplasm</keyword>
<feature type="domain" description="Kinesin motor" evidence="14">
    <location>
        <begin position="72"/>
        <end position="421"/>
    </location>
</feature>
<dbReference type="InParanoid" id="A0A0V0QUG9"/>
<evidence type="ECO:0000256" key="2">
    <source>
        <dbReference type="ARBA" id="ARBA00022490"/>
    </source>
</evidence>
<dbReference type="PRINTS" id="PR00380">
    <property type="entry name" value="KINESINHEAVY"/>
</dbReference>
<dbReference type="GO" id="GO:0003777">
    <property type="term" value="F:microtubule motor activity"/>
    <property type="evidence" value="ECO:0007669"/>
    <property type="project" value="InterPro"/>
</dbReference>
<reference evidence="15 16" key="1">
    <citation type="journal article" date="2015" name="Sci. Rep.">
        <title>Genome of the facultative scuticociliatosis pathogen Pseudocohnilembus persalinus provides insight into its virulence through horizontal gene transfer.</title>
        <authorList>
            <person name="Xiong J."/>
            <person name="Wang G."/>
            <person name="Cheng J."/>
            <person name="Tian M."/>
            <person name="Pan X."/>
            <person name="Warren A."/>
            <person name="Jiang C."/>
            <person name="Yuan D."/>
            <person name="Miao W."/>
        </authorList>
    </citation>
    <scope>NUCLEOTIDE SEQUENCE [LARGE SCALE GENOMIC DNA]</scope>
    <source>
        <strain evidence="15">36N120E</strain>
    </source>
</reference>
<evidence type="ECO:0000259" key="14">
    <source>
        <dbReference type="PROSITE" id="PS50067"/>
    </source>
</evidence>
<sequence>MFQAPVNQGYHKVQKNNEQQQQLLFKSKISPNQKANQNTNNQISQQNQIQQNQNQSLQLLKQNSQQQQSQENIQVHIRVRPLNSKEIRMNHKEIVQTFSTDKKKIVLSSSNQKQHDYQQHANNSNNNKVFYFDWVADQESSQQDIFQNVGQPFALQVLEGYNTCIFCYGQTGAGKTFTMQGNLNDPQSENRGLQIRVFEYLFSLFHQMKNEDRLIEYIISASYYEIYNEQIMDLLSPTGAILQVREDIKTGVYIVGLQEESIESAQDAINLLNKGARNRHVGSTEMNLESSRSHSVFTLHIETKSKLDNSMIVVKNSRMNFVDLAGSERQQLTQAQGERLKEANNINKSLTVLGKVINFLVEQSQGKSRHIPYRDSKLTFILKDSLGGNSKTCIIATISPSISAYSETLSTLHFAQRAKLIQNRAQINEESSGTMEILKGEISRLKNELQNAELFIQEIKNNGQLSLIKADKEKDEIEVKQKQIQEQKESRIDLDLEEQEKQNEKNFLQKIQALDKEKEQFQQTLDNLQLQEISLQTYLAKKDMEIDKLNKIIEQYALNEIHYRTIIELYQQKFNRELKKDVEIQKQQKKLSEEFVNIEQGFQSAERNSLQKSKIKSLSSKQSSPNKNEYNSENEIDDDPLMAGLQCTYSSGNNKKQQQKNSLFQQKQNPISFTQYGQSQEIEKLISDIEQQDFGYNFVNSQDKNQEQKNQNSFQKSFIQAESSQKSIFSGYKNQDNNNNDVQKLQNQLEKLTLDLKTLQDENTELIYIIKEKEYNITFLKAENEKLCDYQDLDTEIPTSQVSIIDEIQKNIEFMKELKETVTSSFSINFSNNFNENQLNKSEKKLDRNDINIQNKNIDYDTQKTNFNNLNNSQYDASILKKLNELQQNQTIETEDEENLLDDNISKLFSQTPLKSNFFNRNEQSALKLQEMHEKLLSESKNYNQQKSPIKCRLQSCFEKDIKIEQMSMQIESLKSEKQNLVGKIEDQEQLQLNQQKKQKQQVQNLEEQIFNLKTQLLKAQAEAGFGQIGDQSMLLGSNIKNTQELFQEQIYMEQIGKLENDKREIQQELEDNQKNKQKEIKQLQEKIDLLNDQIQVQIEEREKINKINQEKQENLVKYDKELNALGEQIKQIKLENCSKFSQMDSEIDYLRKDNEELNYEKQKLQEEFSTLSSALQLQEEQTEEKAEENQKLKEKLLKTEQEKESQTLQIKNLEKQYLNLKKEINDNNQNQHQKELHQALEKDIENLKSENHNLRVQIQEQSEQNQKIREERQHSINEDVLCQKDSQIQSLEEEIIGHKQFEDQLKNEITTVRQMLEKTKKEKFQFQDDSNFNKERLDRIQATLREQINEKEEIKKERIEKDKLIKQLQDEKINYEAKLKTLQQCSKDVMNVYNSKKEEFQKVQILYKTQQEQLQLVSQNFLQQEKKIDILNKKLEMTDQKNEELLKDIDEIYKKYKKIQKKQNKIKNQKTNKKNEIENLEQEIIDMRERMRGIIDYVVECETFVLDIQKQSEEDLQQFENRGKELKELQEKIEEKQKVEEKYEKIIKEQTDFIQQIKTKQSDLQFQNEHLNNEIQELQKLKYSSAIEFEKNQEIEKLKLEISQLESNLNFTKDQKEKKISKLEKEIEQKMETIKISLDQMDKMCKNFGNKQFKPNNLHKQLRLLIDEEIKGKFSDSDSYNKNNNQNQNLNNKKRKNKFSVIDPPFQTQLEELNQEENSIVNLENQGIKKQQSGFANQQAIDHMKKYIKLD</sequence>
<dbReference type="InterPro" id="IPR001752">
    <property type="entry name" value="Kinesin_motor_dom"/>
</dbReference>
<dbReference type="GO" id="GO:0005874">
    <property type="term" value="C:microtubule"/>
    <property type="evidence" value="ECO:0007669"/>
    <property type="project" value="UniProtKB-KW"/>
</dbReference>
<keyword evidence="16" id="KW-1185">Reference proteome</keyword>
<comment type="similarity">
    <text evidence="10">Belongs to the TRAFAC class myosin-kinesin ATPase superfamily. Kinesin family. KIN-5/BimC subfamily.</text>
</comment>
<feature type="region of interest" description="Disordered" evidence="13">
    <location>
        <begin position="1676"/>
        <end position="1700"/>
    </location>
</feature>
<dbReference type="PANTHER" id="PTHR37739:SF8">
    <property type="entry name" value="KINESIN-LIKE PROTEIN KIN-12D"/>
    <property type="match status" value="1"/>
</dbReference>
<feature type="region of interest" description="Disordered" evidence="13">
    <location>
        <begin position="613"/>
        <end position="663"/>
    </location>
</feature>
<dbReference type="Pfam" id="PF00225">
    <property type="entry name" value="Kinesin"/>
    <property type="match status" value="1"/>
</dbReference>
<dbReference type="FunFam" id="3.40.850.10:FF:000019">
    <property type="entry name" value="Kinesin-like protein KIN-5D"/>
    <property type="match status" value="1"/>
</dbReference>
<feature type="coiled-coil region" evidence="12">
    <location>
        <begin position="1049"/>
        <end position="1386"/>
    </location>
</feature>
<evidence type="ECO:0000256" key="6">
    <source>
        <dbReference type="ARBA" id="ARBA00023054"/>
    </source>
</evidence>
<dbReference type="CDD" id="cd00106">
    <property type="entry name" value="KISc"/>
    <property type="match status" value="1"/>
</dbReference>
<feature type="compositionally biased region" description="Low complexity" evidence="13">
    <location>
        <begin position="1682"/>
        <end position="1692"/>
    </location>
</feature>
<evidence type="ECO:0000256" key="13">
    <source>
        <dbReference type="SAM" id="MobiDB-lite"/>
    </source>
</evidence>
<dbReference type="OrthoDB" id="3176171at2759"/>
<dbReference type="SMART" id="SM00129">
    <property type="entry name" value="KISc"/>
    <property type="match status" value="1"/>
</dbReference>
<evidence type="ECO:0000256" key="1">
    <source>
        <dbReference type="ARBA" id="ARBA00004245"/>
    </source>
</evidence>
<feature type="compositionally biased region" description="Low complexity" evidence="13">
    <location>
        <begin position="613"/>
        <end position="624"/>
    </location>
</feature>
<feature type="coiled-coil region" evidence="12">
    <location>
        <begin position="428"/>
        <end position="531"/>
    </location>
</feature>
<keyword evidence="3" id="KW-0493">Microtubule</keyword>
<comment type="subcellular location">
    <subcellularLocation>
        <location evidence="1">Cytoplasm</location>
        <location evidence="1">Cytoskeleton</location>
    </subcellularLocation>
</comment>
<evidence type="ECO:0000256" key="9">
    <source>
        <dbReference type="ARBA" id="ARBA00034488"/>
    </source>
</evidence>
<dbReference type="InterPro" id="IPR019821">
    <property type="entry name" value="Kinesin_motor_CS"/>
</dbReference>
<dbReference type="InterPro" id="IPR027417">
    <property type="entry name" value="P-loop_NTPase"/>
</dbReference>
<dbReference type="GO" id="GO:0005524">
    <property type="term" value="F:ATP binding"/>
    <property type="evidence" value="ECO:0007669"/>
    <property type="project" value="UniProtKB-UniRule"/>
</dbReference>
<evidence type="ECO:0000256" key="7">
    <source>
        <dbReference type="ARBA" id="ARBA00023175"/>
    </source>
</evidence>
<dbReference type="GO" id="GO:0007010">
    <property type="term" value="P:cytoskeleton organization"/>
    <property type="evidence" value="ECO:0007669"/>
    <property type="project" value="UniProtKB-ARBA"/>
</dbReference>
<dbReference type="GO" id="GO:0007018">
    <property type="term" value="P:microtubule-based movement"/>
    <property type="evidence" value="ECO:0007669"/>
    <property type="project" value="InterPro"/>
</dbReference>
<evidence type="ECO:0000256" key="11">
    <source>
        <dbReference type="PROSITE-ProRule" id="PRU00283"/>
    </source>
</evidence>
<evidence type="ECO:0000313" key="15">
    <source>
        <dbReference type="EMBL" id="KRX05883.1"/>
    </source>
</evidence>
<accession>A0A0V0QUG9</accession>
<keyword evidence="6 12" id="KW-0175">Coiled coil</keyword>
<evidence type="ECO:0000256" key="10">
    <source>
        <dbReference type="ARBA" id="ARBA00034704"/>
    </source>
</evidence>
<feature type="binding site" evidence="11">
    <location>
        <begin position="169"/>
        <end position="176"/>
    </location>
    <ligand>
        <name>ATP</name>
        <dbReference type="ChEBI" id="CHEBI:30616"/>
    </ligand>
</feature>
<feature type="coiled-coil region" evidence="12">
    <location>
        <begin position="735"/>
        <end position="762"/>
    </location>
</feature>